<dbReference type="Gene3D" id="1.10.287.130">
    <property type="match status" value="1"/>
</dbReference>
<dbReference type="OrthoDB" id="9804645at2"/>
<evidence type="ECO:0000259" key="9">
    <source>
        <dbReference type="PROSITE" id="PS50109"/>
    </source>
</evidence>
<organism evidence="10 11">
    <name type="scientific">Methyloglobulus morosus KoM1</name>
    <dbReference type="NCBI Taxonomy" id="1116472"/>
    <lineage>
        <taxon>Bacteria</taxon>
        <taxon>Pseudomonadati</taxon>
        <taxon>Pseudomonadota</taxon>
        <taxon>Gammaproteobacteria</taxon>
        <taxon>Methylococcales</taxon>
        <taxon>Methylococcaceae</taxon>
        <taxon>Methyloglobulus</taxon>
    </lineage>
</organism>
<dbReference type="PATRIC" id="fig|1116472.3.peg.822"/>
<dbReference type="CDD" id="cd00075">
    <property type="entry name" value="HATPase"/>
    <property type="match status" value="1"/>
</dbReference>
<dbReference type="SMART" id="SM00387">
    <property type="entry name" value="HATPase_c"/>
    <property type="match status" value="1"/>
</dbReference>
<evidence type="ECO:0000256" key="4">
    <source>
        <dbReference type="ARBA" id="ARBA00022679"/>
    </source>
</evidence>
<keyword evidence="8" id="KW-0812">Transmembrane</keyword>
<dbReference type="InterPro" id="IPR036097">
    <property type="entry name" value="HisK_dim/P_sf"/>
</dbReference>
<dbReference type="EC" id="2.7.13.3" evidence="2"/>
<dbReference type="InterPro" id="IPR003661">
    <property type="entry name" value="HisK_dim/P_dom"/>
</dbReference>
<dbReference type="Pfam" id="PF00512">
    <property type="entry name" value="HisKA"/>
    <property type="match status" value="1"/>
</dbReference>
<evidence type="ECO:0000256" key="1">
    <source>
        <dbReference type="ARBA" id="ARBA00000085"/>
    </source>
</evidence>
<dbReference type="GO" id="GO:0016036">
    <property type="term" value="P:cellular response to phosphate starvation"/>
    <property type="evidence" value="ECO:0007669"/>
    <property type="project" value="TreeGrafter"/>
</dbReference>
<evidence type="ECO:0000256" key="5">
    <source>
        <dbReference type="ARBA" id="ARBA00022777"/>
    </source>
</evidence>
<keyword evidence="4 10" id="KW-0808">Transferase</keyword>
<dbReference type="eggNOG" id="COG2205">
    <property type="taxonomic scope" value="Bacteria"/>
</dbReference>
<evidence type="ECO:0000256" key="7">
    <source>
        <dbReference type="SAM" id="MobiDB-lite"/>
    </source>
</evidence>
<reference evidence="10 11" key="1">
    <citation type="journal article" date="2013" name="Genome Announc.">
        <title>Draft Genome Sequence of the Methanotrophic Gammaproteobacterium Methyloglobulus morosus DSM 22980 Strain KoM1.</title>
        <authorList>
            <person name="Poehlein A."/>
            <person name="Deutzmann J.S."/>
            <person name="Daniel R."/>
            <person name="Simeonova D.D."/>
        </authorList>
    </citation>
    <scope>NUCLEOTIDE SEQUENCE [LARGE SCALE GENOMIC DNA]</scope>
    <source>
        <strain evidence="10 11">KoM1</strain>
    </source>
</reference>
<dbReference type="InterPro" id="IPR003594">
    <property type="entry name" value="HATPase_dom"/>
</dbReference>
<accession>V5BZN8</accession>
<feature type="domain" description="Histidine kinase" evidence="9">
    <location>
        <begin position="482"/>
        <end position="703"/>
    </location>
</feature>
<keyword evidence="8" id="KW-0472">Membrane</keyword>
<dbReference type="PRINTS" id="PR00344">
    <property type="entry name" value="BCTRLSENSOR"/>
</dbReference>
<dbReference type="InterPro" id="IPR036890">
    <property type="entry name" value="HATPase_C_sf"/>
</dbReference>
<comment type="catalytic activity">
    <reaction evidence="1">
        <text>ATP + protein L-histidine = ADP + protein N-phospho-L-histidine.</text>
        <dbReference type="EC" id="2.7.13.3"/>
    </reaction>
</comment>
<evidence type="ECO:0000313" key="11">
    <source>
        <dbReference type="Proteomes" id="UP000017842"/>
    </source>
</evidence>
<dbReference type="PANTHER" id="PTHR45453:SF1">
    <property type="entry name" value="PHOSPHATE REGULON SENSOR PROTEIN PHOR"/>
    <property type="match status" value="1"/>
</dbReference>
<comment type="caution">
    <text evidence="10">The sequence shown here is derived from an EMBL/GenBank/DDBJ whole genome shotgun (WGS) entry which is preliminary data.</text>
</comment>
<evidence type="ECO:0000313" key="10">
    <source>
        <dbReference type="EMBL" id="ESS73289.1"/>
    </source>
</evidence>
<dbReference type="InterPro" id="IPR004358">
    <property type="entry name" value="Sig_transdc_His_kin-like_C"/>
</dbReference>
<dbReference type="RefSeq" id="WP_023493701.1">
    <property type="nucleotide sequence ID" value="NZ_AYLO01000026.1"/>
</dbReference>
<dbReference type="GO" id="GO:0004721">
    <property type="term" value="F:phosphoprotein phosphatase activity"/>
    <property type="evidence" value="ECO:0007669"/>
    <property type="project" value="TreeGrafter"/>
</dbReference>
<evidence type="ECO:0000256" key="6">
    <source>
        <dbReference type="ARBA" id="ARBA00023012"/>
    </source>
</evidence>
<dbReference type="FunFam" id="1.10.287.130:FF:000001">
    <property type="entry name" value="Two-component sensor histidine kinase"/>
    <property type="match status" value="1"/>
</dbReference>
<proteinExistence type="predicted"/>
<evidence type="ECO:0000256" key="8">
    <source>
        <dbReference type="SAM" id="Phobius"/>
    </source>
</evidence>
<dbReference type="Pfam" id="PF02518">
    <property type="entry name" value="HATPase_c"/>
    <property type="match status" value="1"/>
</dbReference>
<dbReference type="STRING" id="1116472.MGMO_26c00010"/>
<dbReference type="InterPro" id="IPR050351">
    <property type="entry name" value="BphY/WalK/GraS-like"/>
</dbReference>
<evidence type="ECO:0000256" key="2">
    <source>
        <dbReference type="ARBA" id="ARBA00012438"/>
    </source>
</evidence>
<evidence type="ECO:0000256" key="3">
    <source>
        <dbReference type="ARBA" id="ARBA00022553"/>
    </source>
</evidence>
<dbReference type="PANTHER" id="PTHR45453">
    <property type="entry name" value="PHOSPHATE REGULON SENSOR PROTEIN PHOR"/>
    <property type="match status" value="1"/>
</dbReference>
<dbReference type="InterPro" id="IPR005467">
    <property type="entry name" value="His_kinase_dom"/>
</dbReference>
<gene>
    <name evidence="10" type="primary">walK</name>
    <name evidence="10" type="ORF">MGMO_26c00010</name>
</gene>
<keyword evidence="6" id="KW-0902">Two-component regulatory system</keyword>
<dbReference type="PROSITE" id="PS50109">
    <property type="entry name" value="HIS_KIN"/>
    <property type="match status" value="1"/>
</dbReference>
<dbReference type="SMART" id="SM00388">
    <property type="entry name" value="HisKA"/>
    <property type="match status" value="1"/>
</dbReference>
<keyword evidence="8" id="KW-1133">Transmembrane helix</keyword>
<dbReference type="SUPFAM" id="SSF55874">
    <property type="entry name" value="ATPase domain of HSP90 chaperone/DNA topoisomerase II/histidine kinase"/>
    <property type="match status" value="1"/>
</dbReference>
<keyword evidence="11" id="KW-1185">Reference proteome</keyword>
<protein>
    <recommendedName>
        <fullName evidence="2">histidine kinase</fullName>
        <ecNumber evidence="2">2.7.13.3</ecNumber>
    </recommendedName>
</protein>
<feature type="transmembrane region" description="Helical" evidence="8">
    <location>
        <begin position="439"/>
        <end position="463"/>
    </location>
</feature>
<dbReference type="GO" id="GO:0005886">
    <property type="term" value="C:plasma membrane"/>
    <property type="evidence" value="ECO:0007669"/>
    <property type="project" value="TreeGrafter"/>
</dbReference>
<feature type="region of interest" description="Disordered" evidence="7">
    <location>
        <begin position="168"/>
        <end position="219"/>
    </location>
</feature>
<dbReference type="EMBL" id="AYLO01000026">
    <property type="protein sequence ID" value="ESS73289.1"/>
    <property type="molecule type" value="Genomic_DNA"/>
</dbReference>
<dbReference type="Gene3D" id="3.30.565.10">
    <property type="entry name" value="Histidine kinase-like ATPase, C-terminal domain"/>
    <property type="match status" value="1"/>
</dbReference>
<keyword evidence="5 10" id="KW-0418">Kinase</keyword>
<dbReference type="SUPFAM" id="SSF47384">
    <property type="entry name" value="Homodimeric domain of signal transducing histidine kinase"/>
    <property type="match status" value="1"/>
</dbReference>
<sequence>MKRNHLKGLDKAKLRGWLLLFFLCLAIPTTVLIQQSYSRLKWETFHQHQVMADELTNRINNQFIRQINTEEQRPFTDYAFLNVAGAPSANFLQRSPLSRFPVQSEIPGLIGYFQVDAAGKLLTPFVPNDIEKAGSYGITEKELVARIELQDRINQILSENRLVKNQAAMTGKKDQDGHGNALNRPDRRLAESEQDVTLPDRSVISGKLEKPVASPASEGQAVFDELKKAVPEKGLQENKLGRLKDIGLRQTFQVEASKPKSAEVKGRAVDKAQKKARTEQNLLPEAIEKDKRSIGYEVGESRLSAASAIQPNVKPIRIRTFESAIDPFEFSQLDSGQFVLFRKVWLNDQRYIQGLLIEKEAFLQGTINSAFQETALSPMSDLLVVFQGNVLSAFSGRSPRGVLSSTSELKGELLFQAQLSDPLNELQLVFSVTQLPVGVGGWVIIWLTIVLVIVFLAGFYFMYRLGVGQINLINQQQDFVSAVSHELKTPLTSIRMYGEMLQAGWVDESKLKSYYDFILDESERLTRLINNVLQLAKMTRNSIQPELKSVTVAELMDGIRSKVSTQIERAGFELKLSFDQKAEQAIIKVNPDWLIQIIINLVDNAIKFSVKADKKVLELSCHLLGSRHIQFKVRDYGPGIAKGQIKKIFKLFYRSENELTRETVGTGIGLALAHQMTMNMKGKIDVINANPGAEFRIVFPVDKFSDKG</sequence>
<name>V5BZN8_9GAMM</name>
<dbReference type="GO" id="GO:0000155">
    <property type="term" value="F:phosphorelay sensor kinase activity"/>
    <property type="evidence" value="ECO:0007669"/>
    <property type="project" value="InterPro"/>
</dbReference>
<keyword evidence="3" id="KW-0597">Phosphoprotein</keyword>
<dbReference type="Proteomes" id="UP000017842">
    <property type="component" value="Unassembled WGS sequence"/>
</dbReference>
<dbReference type="CDD" id="cd00082">
    <property type="entry name" value="HisKA"/>
    <property type="match status" value="1"/>
</dbReference>
<dbReference type="AlphaFoldDB" id="V5BZN8"/>